<reference evidence="5" key="1">
    <citation type="journal article" date="2015" name="ISME J.">
        <title>Draft Genome Sequence of Streptomyces incarnatus NRRL8089, which Produces the Nucleoside Antibiotic Sinefungin.</title>
        <authorList>
            <person name="Oshima K."/>
            <person name="Hattori M."/>
            <person name="Shimizu H."/>
            <person name="Fukuda K."/>
            <person name="Nemoto M."/>
            <person name="Inagaki K."/>
            <person name="Tamura T."/>
        </authorList>
    </citation>
    <scope>NUCLEOTIDE SEQUENCE</scope>
    <source>
        <strain evidence="5">FACHB-1375</strain>
    </source>
</reference>
<gene>
    <name evidence="5" type="ORF">H6G03_01220</name>
</gene>
<dbReference type="AlphaFoldDB" id="A0A926V9M0"/>
<evidence type="ECO:0000313" key="6">
    <source>
        <dbReference type="Proteomes" id="UP000641646"/>
    </source>
</evidence>
<dbReference type="PANTHER" id="PTHR43630">
    <property type="entry name" value="POLY-BETA-1,6-N-ACETYL-D-GLUCOSAMINE SYNTHASE"/>
    <property type="match status" value="1"/>
</dbReference>
<dbReference type="InterPro" id="IPR029044">
    <property type="entry name" value="Nucleotide-diphossugar_trans"/>
</dbReference>
<reference evidence="5" key="2">
    <citation type="submission" date="2020-08" db="EMBL/GenBank/DDBJ databases">
        <authorList>
            <person name="Chen M."/>
            <person name="Teng W."/>
            <person name="Zhao L."/>
            <person name="Hu C."/>
            <person name="Zhou Y."/>
            <person name="Han B."/>
            <person name="Song L."/>
            <person name="Shu W."/>
        </authorList>
    </citation>
    <scope>NUCLEOTIDE SEQUENCE</scope>
    <source>
        <strain evidence="5">FACHB-1375</strain>
    </source>
</reference>
<evidence type="ECO:0000256" key="3">
    <source>
        <dbReference type="ARBA" id="ARBA00022679"/>
    </source>
</evidence>
<name>A0A926V9M0_9CYAN</name>
<dbReference type="Pfam" id="PF00535">
    <property type="entry name" value="Glycos_transf_2"/>
    <property type="match status" value="1"/>
</dbReference>
<dbReference type="EMBL" id="JACJPW010000002">
    <property type="protein sequence ID" value="MBD2179741.1"/>
    <property type="molecule type" value="Genomic_DNA"/>
</dbReference>
<keyword evidence="2" id="KW-0328">Glycosyltransferase</keyword>
<dbReference type="RefSeq" id="WP_190461245.1">
    <property type="nucleotide sequence ID" value="NZ_JACJPW010000002.1"/>
</dbReference>
<dbReference type="PANTHER" id="PTHR43630:SF1">
    <property type="entry name" value="POLY-BETA-1,6-N-ACETYL-D-GLUCOSAMINE SYNTHASE"/>
    <property type="match status" value="1"/>
</dbReference>
<dbReference type="GO" id="GO:0016757">
    <property type="term" value="F:glycosyltransferase activity"/>
    <property type="evidence" value="ECO:0007669"/>
    <property type="project" value="UniProtKB-KW"/>
</dbReference>
<accession>A0A926V9M0</accession>
<dbReference type="Proteomes" id="UP000641646">
    <property type="component" value="Unassembled WGS sequence"/>
</dbReference>
<comment type="similarity">
    <text evidence="1">Belongs to the glycosyltransferase 2 family.</text>
</comment>
<comment type="caution">
    <text evidence="5">The sequence shown here is derived from an EMBL/GenBank/DDBJ whole genome shotgun (WGS) entry which is preliminary data.</text>
</comment>
<keyword evidence="6" id="KW-1185">Reference proteome</keyword>
<proteinExistence type="inferred from homology"/>
<evidence type="ECO:0000256" key="1">
    <source>
        <dbReference type="ARBA" id="ARBA00006739"/>
    </source>
</evidence>
<keyword evidence="3" id="KW-0808">Transferase</keyword>
<evidence type="ECO:0000259" key="4">
    <source>
        <dbReference type="Pfam" id="PF00535"/>
    </source>
</evidence>
<dbReference type="Gene3D" id="3.90.550.10">
    <property type="entry name" value="Spore Coat Polysaccharide Biosynthesis Protein SpsA, Chain A"/>
    <property type="match status" value="1"/>
</dbReference>
<protein>
    <submittedName>
        <fullName evidence="5">Glycosyltransferase family 2 protein</fullName>
    </submittedName>
</protein>
<sequence length="286" mass="33731">MPKISLYIPCFNVEKYIARCIEGILNQTYAVDEILVIDDGSRDRTVEIASQYPVRIIKHEVNKGLSAARNTGFRNASNEWVASLDADCVADSHWLEKLVPSLEEDEKIAVAGGRLVEFVQESWADRWRKVHMTQDWGDDRLSDPPFMYGNNSLIRKSVIEEVGWFNEKLRTNGEDVDMSKRIYDKGYHIVYEPAAIVNHLRHDSIPSILDTFWRYLRFSYPTYKEITFKWFLHNAYNVHLKGVMIDLLYRDLKRNKNYHFIPLDLFVPWYLTYRNFKLLLENRKQG</sequence>
<dbReference type="InterPro" id="IPR001173">
    <property type="entry name" value="Glyco_trans_2-like"/>
</dbReference>
<feature type="domain" description="Glycosyltransferase 2-like" evidence="4">
    <location>
        <begin position="5"/>
        <end position="162"/>
    </location>
</feature>
<organism evidence="5 6">
    <name type="scientific">Aerosakkonema funiforme FACHB-1375</name>
    <dbReference type="NCBI Taxonomy" id="2949571"/>
    <lineage>
        <taxon>Bacteria</taxon>
        <taxon>Bacillati</taxon>
        <taxon>Cyanobacteriota</taxon>
        <taxon>Cyanophyceae</taxon>
        <taxon>Oscillatoriophycideae</taxon>
        <taxon>Aerosakkonematales</taxon>
        <taxon>Aerosakkonemataceae</taxon>
        <taxon>Aerosakkonema</taxon>
    </lineage>
</organism>
<evidence type="ECO:0000256" key="2">
    <source>
        <dbReference type="ARBA" id="ARBA00022676"/>
    </source>
</evidence>
<evidence type="ECO:0000313" key="5">
    <source>
        <dbReference type="EMBL" id="MBD2179741.1"/>
    </source>
</evidence>
<dbReference type="SUPFAM" id="SSF53448">
    <property type="entry name" value="Nucleotide-diphospho-sugar transferases"/>
    <property type="match status" value="1"/>
</dbReference>